<dbReference type="EMBL" id="SDOX01000006">
    <property type="protein sequence ID" value="TFJ87043.1"/>
    <property type="molecule type" value="Genomic_DNA"/>
</dbReference>
<dbReference type="OrthoDB" id="193290at2759"/>
<dbReference type="AlphaFoldDB" id="A0A4D9DAI8"/>
<dbReference type="PANTHER" id="PTHR44917">
    <property type="entry name" value="PROTEIN HIGH CHLOROPHYLL FLUORESCENT 107"/>
    <property type="match status" value="1"/>
</dbReference>
<comment type="caution">
    <text evidence="1">The sequence shown here is derived from an EMBL/GenBank/DDBJ whole genome shotgun (WGS) entry which is preliminary data.</text>
</comment>
<accession>A0A4D9DAI8</accession>
<keyword evidence="2" id="KW-1185">Reference proteome</keyword>
<dbReference type="Proteomes" id="UP000355283">
    <property type="component" value="Unassembled WGS sequence"/>
</dbReference>
<dbReference type="PANTHER" id="PTHR44917:SF1">
    <property type="entry name" value="PROTEIN HIGH CHLOROPHYLL FLUORESCENT 107"/>
    <property type="match status" value="1"/>
</dbReference>
<protein>
    <submittedName>
        <fullName evidence="1">Uncharacterized protein</fullName>
    </submittedName>
</protein>
<name>A0A4D9DAI8_9STRA</name>
<evidence type="ECO:0000313" key="2">
    <source>
        <dbReference type="Proteomes" id="UP000355283"/>
    </source>
</evidence>
<proteinExistence type="predicted"/>
<dbReference type="InterPro" id="IPR011990">
    <property type="entry name" value="TPR-like_helical_dom_sf"/>
</dbReference>
<dbReference type="Gene3D" id="1.25.40.10">
    <property type="entry name" value="Tetratricopeptide repeat domain"/>
    <property type="match status" value="1"/>
</dbReference>
<sequence>MIKNYRPLPPSDNDPLDVRCALLHISARKAIKSGKMEIARRFYELFLFKWKGYRTENAIAHTYFLWALLEQRAEDYSKARRLFQEATARYPTHARLFQAWALMESKCGKLEEARRLIASAVEHDKSLEPVLKWKMWGLSPAEAAAAAVAVAAGGGAPRAVGSA</sequence>
<gene>
    <name evidence="1" type="ORF">NSK_001377</name>
</gene>
<organism evidence="1 2">
    <name type="scientific">Nannochloropsis salina CCMP1776</name>
    <dbReference type="NCBI Taxonomy" id="1027361"/>
    <lineage>
        <taxon>Eukaryota</taxon>
        <taxon>Sar</taxon>
        <taxon>Stramenopiles</taxon>
        <taxon>Ochrophyta</taxon>
        <taxon>Eustigmatophyceae</taxon>
        <taxon>Eustigmatales</taxon>
        <taxon>Monodopsidaceae</taxon>
        <taxon>Microchloropsis</taxon>
        <taxon>Microchloropsis salina</taxon>
    </lineage>
</organism>
<reference evidence="1 2" key="1">
    <citation type="submission" date="2019-01" db="EMBL/GenBank/DDBJ databases">
        <title>Nuclear Genome Assembly of the Microalgal Biofuel strain Nannochloropsis salina CCMP1776.</title>
        <authorList>
            <person name="Hovde B."/>
        </authorList>
    </citation>
    <scope>NUCLEOTIDE SEQUENCE [LARGE SCALE GENOMIC DNA]</scope>
    <source>
        <strain evidence="1 2">CCMP1776</strain>
    </source>
</reference>
<dbReference type="SUPFAM" id="SSF48452">
    <property type="entry name" value="TPR-like"/>
    <property type="match status" value="1"/>
</dbReference>
<dbReference type="GO" id="GO:0003729">
    <property type="term" value="F:mRNA binding"/>
    <property type="evidence" value="ECO:0007669"/>
    <property type="project" value="InterPro"/>
</dbReference>
<dbReference type="InterPro" id="IPR044624">
    <property type="entry name" value="Mbb1-like"/>
</dbReference>
<evidence type="ECO:0000313" key="1">
    <source>
        <dbReference type="EMBL" id="TFJ87043.1"/>
    </source>
</evidence>
<dbReference type="GO" id="GO:0006397">
    <property type="term" value="P:mRNA processing"/>
    <property type="evidence" value="ECO:0007669"/>
    <property type="project" value="InterPro"/>
</dbReference>